<accession>A0ABV3G3I6</accession>
<evidence type="ECO:0000313" key="1">
    <source>
        <dbReference type="EMBL" id="MEV0711961.1"/>
    </source>
</evidence>
<evidence type="ECO:0008006" key="3">
    <source>
        <dbReference type="Google" id="ProtNLM"/>
    </source>
</evidence>
<comment type="caution">
    <text evidence="1">The sequence shown here is derived from an EMBL/GenBank/DDBJ whole genome shotgun (WGS) entry which is preliminary data.</text>
</comment>
<dbReference type="Proteomes" id="UP001551695">
    <property type="component" value="Unassembled WGS sequence"/>
</dbReference>
<sequence>MSGNPAPTVRNRFLICSTVLDPVPGHGFWLDFHLRQAESIMLFLDDPKKRAEFEDLVGDRPVLVLDGAGDRADNTPSAVVRRIIANTQVAVAHAVEHGFDWVAAVDSDELLYDESGGAWRDRERVGQVTFANHEAVPLDHRPENCFAECTLFRVNGRTDFMAYGNGKSAVRVSPGVRAGIHEFHDYAGEHHVAIGPVILHYPNPSFESWVAKFGNHGEFSNFWWDDPSVPIRLQFMLRSRDLVHRAAASGDWAEARAYFRSWIPDDASRERMLAADELRVYSPVTQLLRADPERLKNALLAALAQRSG</sequence>
<protein>
    <recommendedName>
        <fullName evidence="3">Glycosyltransferase family 2 protein</fullName>
    </recommendedName>
</protein>
<keyword evidence="2" id="KW-1185">Reference proteome</keyword>
<reference evidence="1 2" key="1">
    <citation type="submission" date="2024-06" db="EMBL/GenBank/DDBJ databases">
        <title>The Natural Products Discovery Center: Release of the First 8490 Sequenced Strains for Exploring Actinobacteria Biosynthetic Diversity.</title>
        <authorList>
            <person name="Kalkreuter E."/>
            <person name="Kautsar S.A."/>
            <person name="Yang D."/>
            <person name="Bader C.D."/>
            <person name="Teijaro C.N."/>
            <person name="Fluegel L."/>
            <person name="Davis C.M."/>
            <person name="Simpson J.R."/>
            <person name="Lauterbach L."/>
            <person name="Steele A.D."/>
            <person name="Gui C."/>
            <person name="Meng S."/>
            <person name="Li G."/>
            <person name="Viehrig K."/>
            <person name="Ye F."/>
            <person name="Su P."/>
            <person name="Kiefer A.F."/>
            <person name="Nichols A."/>
            <person name="Cepeda A.J."/>
            <person name="Yan W."/>
            <person name="Fan B."/>
            <person name="Jiang Y."/>
            <person name="Adhikari A."/>
            <person name="Zheng C.-J."/>
            <person name="Schuster L."/>
            <person name="Cowan T.M."/>
            <person name="Smanski M.J."/>
            <person name="Chevrette M.G."/>
            <person name="De Carvalho L.P.S."/>
            <person name="Shen B."/>
        </authorList>
    </citation>
    <scope>NUCLEOTIDE SEQUENCE [LARGE SCALE GENOMIC DNA]</scope>
    <source>
        <strain evidence="1 2">NPDC050403</strain>
    </source>
</reference>
<proteinExistence type="predicted"/>
<name>A0ABV3G3I6_9NOCA</name>
<evidence type="ECO:0000313" key="2">
    <source>
        <dbReference type="Proteomes" id="UP001551695"/>
    </source>
</evidence>
<dbReference type="RefSeq" id="WP_357788711.1">
    <property type="nucleotide sequence ID" value="NZ_JBFAKC010000018.1"/>
</dbReference>
<organism evidence="1 2">
    <name type="scientific">Nocardia aurea</name>
    <dbReference type="NCBI Taxonomy" id="2144174"/>
    <lineage>
        <taxon>Bacteria</taxon>
        <taxon>Bacillati</taxon>
        <taxon>Actinomycetota</taxon>
        <taxon>Actinomycetes</taxon>
        <taxon>Mycobacteriales</taxon>
        <taxon>Nocardiaceae</taxon>
        <taxon>Nocardia</taxon>
    </lineage>
</organism>
<gene>
    <name evidence="1" type="ORF">AB0I48_30820</name>
</gene>
<dbReference type="EMBL" id="JBFAKC010000018">
    <property type="protein sequence ID" value="MEV0711961.1"/>
    <property type="molecule type" value="Genomic_DNA"/>
</dbReference>